<dbReference type="InterPro" id="IPR044066">
    <property type="entry name" value="TRIAD_supradom"/>
</dbReference>
<keyword evidence="5" id="KW-0479">Metal-binding</keyword>
<evidence type="ECO:0000256" key="2">
    <source>
        <dbReference type="ARBA" id="ARBA00001947"/>
    </source>
</evidence>
<keyword evidence="8" id="KW-0833">Ubl conjugation pathway</keyword>
<dbReference type="GO" id="GO:0061630">
    <property type="term" value="F:ubiquitin protein ligase activity"/>
    <property type="evidence" value="ECO:0007669"/>
    <property type="project" value="UniProtKB-EC"/>
</dbReference>
<dbReference type="eggNOG" id="KOG1815">
    <property type="taxonomic scope" value="Eukaryota"/>
</dbReference>
<keyword evidence="6" id="KW-0677">Repeat</keyword>
<evidence type="ECO:0000313" key="11">
    <source>
        <dbReference type="EMBL" id="EMS63761.1"/>
    </source>
</evidence>
<dbReference type="EMBL" id="KD065348">
    <property type="protein sequence ID" value="EMS63761.1"/>
    <property type="molecule type" value="Genomic_DNA"/>
</dbReference>
<evidence type="ECO:0000259" key="10">
    <source>
        <dbReference type="PROSITE" id="PS51873"/>
    </source>
</evidence>
<keyword evidence="4" id="KW-0808">Transferase</keyword>
<comment type="catalytic activity">
    <reaction evidence="1">
        <text>[E2 ubiquitin-conjugating enzyme]-S-ubiquitinyl-L-cysteine + [acceptor protein]-L-lysine = [E2 ubiquitin-conjugating enzyme]-L-cysteine + [acceptor protein]-N(6)-ubiquitinyl-L-lysine.</text>
        <dbReference type="EC" id="2.3.2.31"/>
    </reaction>
</comment>
<evidence type="ECO:0000256" key="9">
    <source>
        <dbReference type="ARBA" id="ARBA00022833"/>
    </source>
</evidence>
<dbReference type="STRING" id="4572.M7ZVU3"/>
<dbReference type="EC" id="2.3.2.31" evidence="3"/>
<feature type="domain" description="RING-type" evidence="10">
    <location>
        <begin position="244"/>
        <end position="466"/>
    </location>
</feature>
<dbReference type="InterPro" id="IPR045840">
    <property type="entry name" value="Ariadne"/>
</dbReference>
<keyword evidence="7" id="KW-0863">Zinc-finger</keyword>
<dbReference type="GO" id="GO:0008270">
    <property type="term" value="F:zinc ion binding"/>
    <property type="evidence" value="ECO:0007669"/>
    <property type="project" value="UniProtKB-KW"/>
</dbReference>
<comment type="cofactor">
    <cofactor evidence="2">
        <name>Zn(2+)</name>
        <dbReference type="ChEBI" id="CHEBI:29105"/>
    </cofactor>
</comment>
<accession>M7ZVU3</accession>
<evidence type="ECO:0000256" key="8">
    <source>
        <dbReference type="ARBA" id="ARBA00022786"/>
    </source>
</evidence>
<dbReference type="AlphaFoldDB" id="M7ZVU3"/>
<dbReference type="SUPFAM" id="SSF57850">
    <property type="entry name" value="RING/U-box"/>
    <property type="match status" value="2"/>
</dbReference>
<dbReference type="SMART" id="SM00647">
    <property type="entry name" value="IBR"/>
    <property type="match status" value="2"/>
</dbReference>
<dbReference type="Pfam" id="PF19422">
    <property type="entry name" value="Ariadne"/>
    <property type="match status" value="1"/>
</dbReference>
<dbReference type="Gene3D" id="1.20.120.1750">
    <property type="match status" value="1"/>
</dbReference>
<evidence type="ECO:0000256" key="1">
    <source>
        <dbReference type="ARBA" id="ARBA00001798"/>
    </source>
</evidence>
<reference evidence="11" key="1">
    <citation type="journal article" date="2013" name="Nature">
        <title>Draft genome of the wheat A-genome progenitor Triticum urartu.</title>
        <authorList>
            <person name="Ling H.Q."/>
            <person name="Zhao S."/>
            <person name="Liu D."/>
            <person name="Wang J."/>
            <person name="Sun H."/>
            <person name="Zhang C."/>
            <person name="Fan H."/>
            <person name="Li D."/>
            <person name="Dong L."/>
            <person name="Tao Y."/>
            <person name="Gao C."/>
            <person name="Wu H."/>
            <person name="Li Y."/>
            <person name="Cui Y."/>
            <person name="Guo X."/>
            <person name="Zheng S."/>
            <person name="Wang B."/>
            <person name="Yu K."/>
            <person name="Liang Q."/>
            <person name="Yang W."/>
            <person name="Lou X."/>
            <person name="Chen J."/>
            <person name="Feng M."/>
            <person name="Jian J."/>
            <person name="Zhang X."/>
            <person name="Luo G."/>
            <person name="Jiang Y."/>
            <person name="Liu J."/>
            <person name="Wang Z."/>
            <person name="Sha Y."/>
            <person name="Zhang B."/>
            <person name="Wu H."/>
            <person name="Tang D."/>
            <person name="Shen Q."/>
            <person name="Xue P."/>
            <person name="Zou S."/>
            <person name="Wang X."/>
            <person name="Liu X."/>
            <person name="Wang F."/>
            <person name="Yang Y."/>
            <person name="An X."/>
            <person name="Dong Z."/>
            <person name="Zhang K."/>
            <person name="Zhang X."/>
            <person name="Luo M.C."/>
            <person name="Dvorak J."/>
            <person name="Tong Y."/>
            <person name="Wang J."/>
            <person name="Yang H."/>
            <person name="Li Z."/>
            <person name="Wang D."/>
            <person name="Zhang A."/>
            <person name="Wang J."/>
        </authorList>
    </citation>
    <scope>NUCLEOTIDE SEQUENCE</scope>
</reference>
<gene>
    <name evidence="11" type="ORF">TRIUR3_24162</name>
</gene>
<organism evidence="11">
    <name type="scientific">Triticum urartu</name>
    <name type="common">Red wild einkorn</name>
    <name type="synonym">Crithodium urartu</name>
    <dbReference type="NCBI Taxonomy" id="4572"/>
    <lineage>
        <taxon>Eukaryota</taxon>
        <taxon>Viridiplantae</taxon>
        <taxon>Streptophyta</taxon>
        <taxon>Embryophyta</taxon>
        <taxon>Tracheophyta</taxon>
        <taxon>Spermatophyta</taxon>
        <taxon>Magnoliopsida</taxon>
        <taxon>Liliopsida</taxon>
        <taxon>Poales</taxon>
        <taxon>Poaceae</taxon>
        <taxon>BOP clade</taxon>
        <taxon>Pooideae</taxon>
        <taxon>Triticodae</taxon>
        <taxon>Triticeae</taxon>
        <taxon>Triticinae</taxon>
        <taxon>Triticum</taxon>
    </lineage>
</organism>
<evidence type="ECO:0000256" key="5">
    <source>
        <dbReference type="ARBA" id="ARBA00022723"/>
    </source>
</evidence>
<dbReference type="Pfam" id="PF26200">
    <property type="entry name" value="Rcat_RNF216"/>
    <property type="match status" value="1"/>
</dbReference>
<evidence type="ECO:0000256" key="4">
    <source>
        <dbReference type="ARBA" id="ARBA00022679"/>
    </source>
</evidence>
<dbReference type="GO" id="GO:0016567">
    <property type="term" value="P:protein ubiquitination"/>
    <property type="evidence" value="ECO:0007669"/>
    <property type="project" value="InterPro"/>
</dbReference>
<protein>
    <recommendedName>
        <fullName evidence="3">RBR-type E3 ubiquitin transferase</fullName>
        <ecNumber evidence="3">2.3.2.31</ecNumber>
    </recommendedName>
</protein>
<dbReference type="PROSITE" id="PS51873">
    <property type="entry name" value="TRIAD"/>
    <property type="match status" value="1"/>
</dbReference>
<name>M7ZVU3_TRIUA</name>
<sequence length="646" mass="72782">MDFRQLSAGEFSLGRRIKKRILGLASLKRTIARQRSRILWLCEGDANTEFFHIRASSWRKRYHLFRLRKGDVLTSSEGEMEGLVAVHFRDLIAVPAVRECSLNLAALDLWDRRGFAKLNEAYIILLPKCDGAVDVKDHRPGGPLCPLLFIIVMDVFSAIFAKGEAPGLFVPLEQWGIKRRLSLYADDVLLLVKPLIGEAEAVLALLEVFGDASGLRCNLSKSYASPIRYTLVDILPFTSVLGGPRGGCLILINSTLTAAIIYHMSALDLPPWFLSCADKLRRAFFWCGWTEHFFTSLGNGKKHIHCMQVKCPAICDDATVRRLLGRKYPDAAKRFDNLVLDSYLDNNASVKWCPSAPHCGRAIRVVDASERYCEVECPCGVSFCFNCAAPAHSPCPCPMWDKWDAKFRGESENLKWIAVNTKSCPKCLRPIEKNGGCNHVSCPCGQHLCYACGGRLDTLHNCNRYDEAGHANYDSIRRQMLRYTHYCDRFNVHVNSRTAEQTQLWPAIQKRAVLLESATAIRPLIREASWMARAHRALLASRLVLARSYAFAYYMFGDEVRTYPSEKANLPIAKVLFEDQQWQPEENAAKTLQAMQETSNLAKIVDTHCGEMYKCIQDELLPLLLEPMTIAPYRPDGPDKAKDLPA</sequence>
<dbReference type="CDD" id="cd20346">
    <property type="entry name" value="BRcat_RBR_ANKIB1"/>
    <property type="match status" value="1"/>
</dbReference>
<dbReference type="Pfam" id="PF01485">
    <property type="entry name" value="IBR"/>
    <property type="match status" value="1"/>
</dbReference>
<keyword evidence="9" id="KW-0862">Zinc</keyword>
<evidence type="ECO:0000256" key="3">
    <source>
        <dbReference type="ARBA" id="ARBA00012251"/>
    </source>
</evidence>
<dbReference type="InterPro" id="IPR002867">
    <property type="entry name" value="IBR_dom"/>
</dbReference>
<evidence type="ECO:0000256" key="7">
    <source>
        <dbReference type="ARBA" id="ARBA00022771"/>
    </source>
</evidence>
<dbReference type="InterPro" id="IPR031127">
    <property type="entry name" value="E3_UB_ligase_RBR"/>
</dbReference>
<dbReference type="PANTHER" id="PTHR11685">
    <property type="entry name" value="RBR FAMILY RING FINGER AND IBR DOMAIN-CONTAINING"/>
    <property type="match status" value="1"/>
</dbReference>
<evidence type="ECO:0000256" key="6">
    <source>
        <dbReference type="ARBA" id="ARBA00022737"/>
    </source>
</evidence>
<proteinExistence type="predicted"/>